<dbReference type="EMBL" id="MHHZ01000014">
    <property type="protein sequence ID" value="OGY41741.1"/>
    <property type="molecule type" value="Genomic_DNA"/>
</dbReference>
<gene>
    <name evidence="2" type="ORF">A2Y82_02580</name>
</gene>
<keyword evidence="1" id="KW-1133">Transmembrane helix</keyword>
<feature type="transmembrane region" description="Helical" evidence="1">
    <location>
        <begin position="45"/>
        <end position="68"/>
    </location>
</feature>
<reference evidence="2 3" key="1">
    <citation type="journal article" date="2016" name="Nat. Commun.">
        <title>Thousands of microbial genomes shed light on interconnected biogeochemical processes in an aquifer system.</title>
        <authorList>
            <person name="Anantharaman K."/>
            <person name="Brown C.T."/>
            <person name="Hug L.A."/>
            <person name="Sharon I."/>
            <person name="Castelle C.J."/>
            <person name="Probst A.J."/>
            <person name="Thomas B.C."/>
            <person name="Singh A."/>
            <person name="Wilkins M.J."/>
            <person name="Karaoz U."/>
            <person name="Brodie E.L."/>
            <person name="Williams K.H."/>
            <person name="Hubbard S.S."/>
            <person name="Banfield J.F."/>
        </authorList>
    </citation>
    <scope>NUCLEOTIDE SEQUENCE [LARGE SCALE GENOMIC DNA]</scope>
</reference>
<evidence type="ECO:0000313" key="3">
    <source>
        <dbReference type="Proteomes" id="UP000176498"/>
    </source>
</evidence>
<accession>A0A1G1XP30</accession>
<dbReference type="Proteomes" id="UP000176498">
    <property type="component" value="Unassembled WGS sequence"/>
</dbReference>
<name>A0A1G1XP30_9BACT</name>
<feature type="transmembrane region" description="Helical" evidence="1">
    <location>
        <begin position="12"/>
        <end position="33"/>
    </location>
</feature>
<keyword evidence="1" id="KW-0472">Membrane</keyword>
<evidence type="ECO:0000256" key="1">
    <source>
        <dbReference type="SAM" id="Phobius"/>
    </source>
</evidence>
<dbReference type="AlphaFoldDB" id="A0A1G1XP30"/>
<evidence type="ECO:0000313" key="2">
    <source>
        <dbReference type="EMBL" id="OGY41741.1"/>
    </source>
</evidence>
<sequence>MKKYLKYWMFHYGRFILVMFVFPFVLALIVGFFRTLGIDWERVMAIFFGSLGFMAVFALLFITWAVLFEGEKTKLYKFLVKKRTKRPI</sequence>
<comment type="caution">
    <text evidence="2">The sequence shown here is derived from an EMBL/GenBank/DDBJ whole genome shotgun (WGS) entry which is preliminary data.</text>
</comment>
<proteinExistence type="predicted"/>
<organism evidence="2 3">
    <name type="scientific">Candidatus Buchananbacteria bacterium RBG_13_36_9</name>
    <dbReference type="NCBI Taxonomy" id="1797530"/>
    <lineage>
        <taxon>Bacteria</taxon>
        <taxon>Candidatus Buchananiibacteriota</taxon>
    </lineage>
</organism>
<protein>
    <submittedName>
        <fullName evidence="2">Uncharacterized protein</fullName>
    </submittedName>
</protein>
<keyword evidence="1" id="KW-0812">Transmembrane</keyword>